<evidence type="ECO:0000313" key="3">
    <source>
        <dbReference type="Proteomes" id="UP001249020"/>
    </source>
</evidence>
<organism evidence="2 3">
    <name type="scientific">Brumicola blandensis</name>
    <dbReference type="NCBI Taxonomy" id="3075611"/>
    <lineage>
        <taxon>Bacteria</taxon>
        <taxon>Pseudomonadati</taxon>
        <taxon>Pseudomonadota</taxon>
        <taxon>Gammaproteobacteria</taxon>
        <taxon>Alteromonadales</taxon>
        <taxon>Alteromonadaceae</taxon>
        <taxon>Brumicola</taxon>
    </lineage>
</organism>
<feature type="chain" id="PRO_5043488444" evidence="1">
    <location>
        <begin position="30"/>
        <end position="126"/>
    </location>
</feature>
<keyword evidence="1" id="KW-0732">Signal</keyword>
<dbReference type="AlphaFoldDB" id="A0AAW8R2C1"/>
<dbReference type="EMBL" id="JAVRIE010000002">
    <property type="protein sequence ID" value="MDT0582235.1"/>
    <property type="molecule type" value="Genomic_DNA"/>
</dbReference>
<dbReference type="RefSeq" id="WP_311361010.1">
    <property type="nucleotide sequence ID" value="NZ_JAVRIE010000002.1"/>
</dbReference>
<accession>A0AAW8R2C1</accession>
<protein>
    <submittedName>
        <fullName evidence="2">Uncharacterized protein</fullName>
    </submittedName>
</protein>
<gene>
    <name evidence="2" type="ORF">RM544_06775</name>
</gene>
<evidence type="ECO:0000313" key="2">
    <source>
        <dbReference type="EMBL" id="MDT0582235.1"/>
    </source>
</evidence>
<proteinExistence type="predicted"/>
<comment type="caution">
    <text evidence="2">The sequence shown here is derived from an EMBL/GenBank/DDBJ whole genome shotgun (WGS) entry which is preliminary data.</text>
</comment>
<sequence>MLNRAWLRPTALLAISTVSLLALSAASQAMQKSDPTRPPGKIELFLEETKTSDRTINVTAVLKKNQTFYAVINQQWLKKGESISGWRITGITNSGVYLQNENEPGAKPLRFLVNENSDFKKQANDE</sequence>
<reference evidence="2 3" key="1">
    <citation type="submission" date="2023-09" db="EMBL/GenBank/DDBJ databases">
        <authorList>
            <person name="Rey-Velasco X."/>
        </authorList>
    </citation>
    <scope>NUCLEOTIDE SEQUENCE [LARGE SCALE GENOMIC DNA]</scope>
    <source>
        <strain evidence="2 3">W409</strain>
    </source>
</reference>
<dbReference type="Proteomes" id="UP001249020">
    <property type="component" value="Unassembled WGS sequence"/>
</dbReference>
<keyword evidence="3" id="KW-1185">Reference proteome</keyword>
<evidence type="ECO:0000256" key="1">
    <source>
        <dbReference type="SAM" id="SignalP"/>
    </source>
</evidence>
<feature type="signal peptide" evidence="1">
    <location>
        <begin position="1"/>
        <end position="29"/>
    </location>
</feature>
<name>A0AAW8R2C1_9ALTE</name>